<protein>
    <recommendedName>
        <fullName evidence="6">Protein DETOXIFICATION</fullName>
    </recommendedName>
    <alternativeName>
        <fullName evidence="6">Multidrug and toxic compound extrusion protein</fullName>
    </alternativeName>
</protein>
<dbReference type="Pfam" id="PF01554">
    <property type="entry name" value="MatE"/>
    <property type="match status" value="2"/>
</dbReference>
<dbReference type="GO" id="GO:0016020">
    <property type="term" value="C:membrane"/>
    <property type="evidence" value="ECO:0007669"/>
    <property type="project" value="UniProtKB-SubCell"/>
</dbReference>
<comment type="caution">
    <text evidence="7">The sequence shown here is derived from an EMBL/GenBank/DDBJ whole genome shotgun (WGS) entry which is preliminary data.</text>
</comment>
<evidence type="ECO:0000313" key="7">
    <source>
        <dbReference type="EMBL" id="RWR92474.1"/>
    </source>
</evidence>
<evidence type="ECO:0000313" key="8">
    <source>
        <dbReference type="Proteomes" id="UP000283530"/>
    </source>
</evidence>
<feature type="transmembrane region" description="Helical" evidence="6">
    <location>
        <begin position="118"/>
        <end position="135"/>
    </location>
</feature>
<feature type="transmembrane region" description="Helical" evidence="6">
    <location>
        <begin position="74"/>
        <end position="97"/>
    </location>
</feature>
<feature type="transmembrane region" description="Helical" evidence="6">
    <location>
        <begin position="333"/>
        <end position="357"/>
    </location>
</feature>
<dbReference type="AlphaFoldDB" id="A0A443PNW3"/>
<keyword evidence="8" id="KW-1185">Reference proteome</keyword>
<feature type="transmembrane region" description="Helical" evidence="6">
    <location>
        <begin position="36"/>
        <end position="54"/>
    </location>
</feature>
<accession>A0A443PNW3</accession>
<gene>
    <name evidence="7" type="ORF">CKAN_02168600</name>
</gene>
<keyword evidence="4 6" id="KW-1133">Transmembrane helix</keyword>
<feature type="transmembrane region" description="Helical" evidence="6">
    <location>
        <begin position="377"/>
        <end position="399"/>
    </location>
</feature>
<feature type="transmembrane region" description="Helical" evidence="6">
    <location>
        <begin position="184"/>
        <end position="205"/>
    </location>
</feature>
<name>A0A443PNW3_9MAGN</name>
<evidence type="ECO:0000256" key="3">
    <source>
        <dbReference type="ARBA" id="ARBA00022692"/>
    </source>
</evidence>
<dbReference type="EMBL" id="QPKB01000009">
    <property type="protein sequence ID" value="RWR92474.1"/>
    <property type="molecule type" value="Genomic_DNA"/>
</dbReference>
<feature type="transmembrane region" description="Helical" evidence="6">
    <location>
        <begin position="211"/>
        <end position="235"/>
    </location>
</feature>
<comment type="similarity">
    <text evidence="2 6">Belongs to the multi antimicrobial extrusion (MATE) (TC 2.A.66.1) family.</text>
</comment>
<keyword evidence="3 6" id="KW-0812">Transmembrane</keyword>
<sequence length="487" mass="53685">MENRDEKQLPLLQESPDLEAYEAGLGRRILIESKKLWRIVGPAIISRVALYAMNVTTQAFAGHLGDLELAAFSISNTVLVGFVFGLLLGMASALETLCGQAFGAKKYHMMGIYMQRSWVVLFCICILLTPIYIFATPILELMGQPRDIAVEAGSMSLWMLPLHFSFAMQFPLQRFLQCQMKNPVIAYSAGVGFVIHVFISWLFVYRLHLGIIGATCALNFSWWAVVFGQLGYVMLGGCPLTWTGFSMDAFSGLWDFFKLSVASGVMLCLENWYYRILILLTGNLKNAEVALDALSICMSLNGWELMIPLAFFAATGVRVSNELGAGNGKAAKFATMVSVVTSLVIGVFFWSLIMALHDKFAYIFTSSPIILNAVNKLSVLLAFTILLNSIQPVLSGVAVGSGWQAFVAYVNIGSYYLIGVPLGVFLGWVFNLGVLGIWAGMIGGTAIQTLILTYFTIRCDWDEEAMKATRRMNRLAISNPSRHTLDC</sequence>
<evidence type="ECO:0000256" key="1">
    <source>
        <dbReference type="ARBA" id="ARBA00004141"/>
    </source>
</evidence>
<dbReference type="GO" id="GO:0042910">
    <property type="term" value="F:xenobiotic transmembrane transporter activity"/>
    <property type="evidence" value="ECO:0007669"/>
    <property type="project" value="InterPro"/>
</dbReference>
<feature type="transmembrane region" description="Helical" evidence="6">
    <location>
        <begin position="293"/>
        <end position="312"/>
    </location>
</feature>
<evidence type="ECO:0000256" key="2">
    <source>
        <dbReference type="ARBA" id="ARBA00010199"/>
    </source>
</evidence>
<comment type="subcellular location">
    <subcellularLocation>
        <location evidence="1">Membrane</location>
        <topology evidence="1">Multi-pass membrane protein</topology>
    </subcellularLocation>
</comment>
<dbReference type="PANTHER" id="PTHR11206">
    <property type="entry name" value="MULTIDRUG RESISTANCE PROTEIN"/>
    <property type="match status" value="1"/>
</dbReference>
<reference evidence="7 8" key="1">
    <citation type="journal article" date="2019" name="Nat. Plants">
        <title>Stout camphor tree genome fills gaps in understanding of flowering plant genome evolution.</title>
        <authorList>
            <person name="Chaw S.M."/>
            <person name="Liu Y.C."/>
            <person name="Wu Y.W."/>
            <person name="Wang H.Y."/>
            <person name="Lin C.I."/>
            <person name="Wu C.S."/>
            <person name="Ke H.M."/>
            <person name="Chang L.Y."/>
            <person name="Hsu C.Y."/>
            <person name="Yang H.T."/>
            <person name="Sudianto E."/>
            <person name="Hsu M.H."/>
            <person name="Wu K.P."/>
            <person name="Wang L.N."/>
            <person name="Leebens-Mack J.H."/>
            <person name="Tsai I.J."/>
        </authorList>
    </citation>
    <scope>NUCLEOTIDE SEQUENCE [LARGE SCALE GENOMIC DNA]</scope>
    <source>
        <strain evidence="8">cv. Chaw 1501</strain>
        <tissue evidence="7">Young leaves</tissue>
    </source>
</reference>
<dbReference type="STRING" id="337451.A0A443PNW3"/>
<evidence type="ECO:0000256" key="5">
    <source>
        <dbReference type="ARBA" id="ARBA00023136"/>
    </source>
</evidence>
<evidence type="ECO:0000256" key="6">
    <source>
        <dbReference type="RuleBase" id="RU004914"/>
    </source>
</evidence>
<dbReference type="GO" id="GO:0015297">
    <property type="term" value="F:antiporter activity"/>
    <property type="evidence" value="ECO:0007669"/>
    <property type="project" value="InterPro"/>
</dbReference>
<dbReference type="InterPro" id="IPR002528">
    <property type="entry name" value="MATE_fam"/>
</dbReference>
<dbReference type="CDD" id="cd13132">
    <property type="entry name" value="MATE_eukaryotic"/>
    <property type="match status" value="1"/>
</dbReference>
<dbReference type="OrthoDB" id="2126698at2759"/>
<feature type="transmembrane region" description="Helical" evidence="6">
    <location>
        <begin position="406"/>
        <end position="430"/>
    </location>
</feature>
<dbReference type="InterPro" id="IPR045069">
    <property type="entry name" value="MATE_euk"/>
</dbReference>
<evidence type="ECO:0000256" key="4">
    <source>
        <dbReference type="ARBA" id="ARBA00022989"/>
    </source>
</evidence>
<keyword evidence="5 6" id="KW-0472">Membrane</keyword>
<proteinExistence type="inferred from homology"/>
<dbReference type="GO" id="GO:1990961">
    <property type="term" value="P:xenobiotic detoxification by transmembrane export across the plasma membrane"/>
    <property type="evidence" value="ECO:0007669"/>
    <property type="project" value="InterPro"/>
</dbReference>
<feature type="transmembrane region" description="Helical" evidence="6">
    <location>
        <begin position="155"/>
        <end position="172"/>
    </location>
</feature>
<dbReference type="NCBIfam" id="TIGR00797">
    <property type="entry name" value="matE"/>
    <property type="match status" value="1"/>
</dbReference>
<feature type="transmembrane region" description="Helical" evidence="6">
    <location>
        <begin position="436"/>
        <end position="457"/>
    </location>
</feature>
<organism evidence="7 8">
    <name type="scientific">Cinnamomum micranthum f. kanehirae</name>
    <dbReference type="NCBI Taxonomy" id="337451"/>
    <lineage>
        <taxon>Eukaryota</taxon>
        <taxon>Viridiplantae</taxon>
        <taxon>Streptophyta</taxon>
        <taxon>Embryophyta</taxon>
        <taxon>Tracheophyta</taxon>
        <taxon>Spermatophyta</taxon>
        <taxon>Magnoliopsida</taxon>
        <taxon>Magnoliidae</taxon>
        <taxon>Laurales</taxon>
        <taxon>Lauraceae</taxon>
        <taxon>Cinnamomum</taxon>
    </lineage>
</organism>
<dbReference type="Proteomes" id="UP000283530">
    <property type="component" value="Unassembled WGS sequence"/>
</dbReference>